<sequence length="312" mass="31418">MTGTKKAVLLSAGLLAPIAAVLGIRVLFVAAVAGGAADREEQGDGAVGATGTPSQVKGIHPVMLSAYGRAAERGAKQRPQCKGLRWSVIAGIGKVESNHAGGRTIKPDGTITPRILGPRLDGSGVGGNITAFYDTDGGRYDGDATYDRAVGPMQFIPSTWAGPSGADGNDDGKKDPTTPSTTPWPRPSTCAGRAPTTSATKDRPDARSCGTTPPASTRTTSSATSASTTSSPSHPSTGKPPPAAQPERSSSWPWPNAAPSTSGEAATSTARPAAGSTAPACSSAPTTRAPASPCRAPPRPCAARARRSVART</sequence>
<feature type="compositionally biased region" description="Low complexity" evidence="1">
    <location>
        <begin position="177"/>
        <end position="189"/>
    </location>
</feature>
<dbReference type="PANTHER" id="PTHR30163:SF8">
    <property type="entry name" value="LYTIC MUREIN TRANSGLYCOSYLASE"/>
    <property type="match status" value="1"/>
</dbReference>
<proteinExistence type="predicted"/>
<gene>
    <name evidence="2" type="ORF">Sdia_35130</name>
</gene>
<comment type="caution">
    <text evidence="2">The sequence shown here is derived from an EMBL/GenBank/DDBJ whole genome shotgun (WGS) entry which is preliminary data.</text>
</comment>
<dbReference type="PANTHER" id="PTHR30163">
    <property type="entry name" value="MEMBRANE-BOUND LYTIC MUREIN TRANSGLYCOSYLASE B"/>
    <property type="match status" value="1"/>
</dbReference>
<accession>A0ABQ1CQV7</accession>
<feature type="compositionally biased region" description="Low complexity" evidence="1">
    <location>
        <begin position="272"/>
        <end position="294"/>
    </location>
</feature>
<name>A0ABQ1CQV7_STRDI</name>
<keyword evidence="3" id="KW-1185">Reference proteome</keyword>
<evidence type="ECO:0008006" key="4">
    <source>
        <dbReference type="Google" id="ProtNLM"/>
    </source>
</evidence>
<evidence type="ECO:0000313" key="2">
    <source>
        <dbReference type="EMBL" id="GFH72745.1"/>
    </source>
</evidence>
<protein>
    <recommendedName>
        <fullName evidence="4">Transglycosylase SLT domain-containing protein</fullName>
    </recommendedName>
</protein>
<dbReference type="InterPro" id="IPR023346">
    <property type="entry name" value="Lysozyme-like_dom_sf"/>
</dbReference>
<feature type="compositionally biased region" description="Low complexity" evidence="1">
    <location>
        <begin position="249"/>
        <end position="262"/>
    </location>
</feature>
<reference evidence="2 3" key="1">
    <citation type="submission" date="2020-02" db="EMBL/GenBank/DDBJ databases">
        <title>Whole genome shotgun sequence of Streptomyces diastaticus subsp. diastaticus NBRC 13412.</title>
        <authorList>
            <person name="Ichikawa N."/>
            <person name="Komaki H."/>
            <person name="Tamura T."/>
        </authorList>
    </citation>
    <scope>NUCLEOTIDE SEQUENCE [LARGE SCALE GENOMIC DNA]</scope>
    <source>
        <strain evidence="2 3">NBRC 13412</strain>
    </source>
</reference>
<organism evidence="2 3">
    <name type="scientific">Streptomyces diastaticus subsp. diastaticus</name>
    <dbReference type="NCBI Taxonomy" id="68040"/>
    <lineage>
        <taxon>Bacteria</taxon>
        <taxon>Bacillati</taxon>
        <taxon>Actinomycetota</taxon>
        <taxon>Actinomycetes</taxon>
        <taxon>Kitasatosporales</taxon>
        <taxon>Streptomycetaceae</taxon>
        <taxon>Streptomyces</taxon>
        <taxon>Streptomyces diastaticus group</taxon>
    </lineage>
</organism>
<evidence type="ECO:0000256" key="1">
    <source>
        <dbReference type="SAM" id="MobiDB-lite"/>
    </source>
</evidence>
<dbReference type="InterPro" id="IPR043426">
    <property type="entry name" value="MltB-like"/>
</dbReference>
<feature type="compositionally biased region" description="Low complexity" evidence="1">
    <location>
        <begin position="211"/>
        <end position="237"/>
    </location>
</feature>
<evidence type="ECO:0000313" key="3">
    <source>
        <dbReference type="Proteomes" id="UP000472710"/>
    </source>
</evidence>
<dbReference type="SUPFAM" id="SSF53955">
    <property type="entry name" value="Lysozyme-like"/>
    <property type="match status" value="1"/>
</dbReference>
<dbReference type="EMBL" id="BLLN01000003">
    <property type="protein sequence ID" value="GFH72745.1"/>
    <property type="molecule type" value="Genomic_DNA"/>
</dbReference>
<dbReference type="Proteomes" id="UP000472710">
    <property type="component" value="Unassembled WGS sequence"/>
</dbReference>
<feature type="region of interest" description="Disordered" evidence="1">
    <location>
        <begin position="155"/>
        <end position="312"/>
    </location>
</feature>